<reference evidence="1" key="1">
    <citation type="journal article" date="2014" name="Front. Microbiol.">
        <title>High frequency of phylogenetically diverse reductive dehalogenase-homologous genes in deep subseafloor sedimentary metagenomes.</title>
        <authorList>
            <person name="Kawai M."/>
            <person name="Futagami T."/>
            <person name="Toyoda A."/>
            <person name="Takaki Y."/>
            <person name="Nishi S."/>
            <person name="Hori S."/>
            <person name="Arai W."/>
            <person name="Tsubouchi T."/>
            <person name="Morono Y."/>
            <person name="Uchiyama I."/>
            <person name="Ito T."/>
            <person name="Fujiyama A."/>
            <person name="Inagaki F."/>
            <person name="Takami H."/>
        </authorList>
    </citation>
    <scope>NUCLEOTIDE SEQUENCE</scope>
    <source>
        <strain evidence="1">Expedition CK06-06</strain>
    </source>
</reference>
<evidence type="ECO:0000313" key="1">
    <source>
        <dbReference type="EMBL" id="GAF85492.1"/>
    </source>
</evidence>
<feature type="non-terminal residue" evidence="1">
    <location>
        <position position="60"/>
    </location>
</feature>
<proteinExistence type="predicted"/>
<sequence>MSPLLWVGTIVGTACGLCHGFYVYNCVRQQALKATPGSSDRSKATIYAIWTLALWMLFGV</sequence>
<comment type="caution">
    <text evidence="1">The sequence shown here is derived from an EMBL/GenBank/DDBJ whole genome shotgun (WGS) entry which is preliminary data.</text>
</comment>
<dbReference type="EMBL" id="BARS01003716">
    <property type="protein sequence ID" value="GAF85492.1"/>
    <property type="molecule type" value="Genomic_DNA"/>
</dbReference>
<name>X0TBF9_9ZZZZ</name>
<organism evidence="1">
    <name type="scientific">marine sediment metagenome</name>
    <dbReference type="NCBI Taxonomy" id="412755"/>
    <lineage>
        <taxon>unclassified sequences</taxon>
        <taxon>metagenomes</taxon>
        <taxon>ecological metagenomes</taxon>
    </lineage>
</organism>
<gene>
    <name evidence="1" type="ORF">S01H1_07206</name>
</gene>
<protein>
    <submittedName>
        <fullName evidence="1">Uncharacterized protein</fullName>
    </submittedName>
</protein>
<dbReference type="AlphaFoldDB" id="X0TBF9"/>
<accession>X0TBF9</accession>